<keyword evidence="2" id="KW-1185">Reference proteome</keyword>
<dbReference type="InParanoid" id="A0A2K2AIA3"/>
<gene>
    <name evidence="1" type="ORF">POPTR_005G178700</name>
</gene>
<accession>A0A2K2AIA3</accession>
<evidence type="ECO:0000313" key="2">
    <source>
        <dbReference type="Proteomes" id="UP000006729"/>
    </source>
</evidence>
<name>A0A2K2AIA3_POPTR</name>
<reference evidence="1 2" key="1">
    <citation type="journal article" date="2006" name="Science">
        <title>The genome of black cottonwood, Populus trichocarpa (Torr. &amp; Gray).</title>
        <authorList>
            <person name="Tuskan G.A."/>
            <person name="Difazio S."/>
            <person name="Jansson S."/>
            <person name="Bohlmann J."/>
            <person name="Grigoriev I."/>
            <person name="Hellsten U."/>
            <person name="Putnam N."/>
            <person name="Ralph S."/>
            <person name="Rombauts S."/>
            <person name="Salamov A."/>
            <person name="Schein J."/>
            <person name="Sterck L."/>
            <person name="Aerts A."/>
            <person name="Bhalerao R.R."/>
            <person name="Bhalerao R.P."/>
            <person name="Blaudez D."/>
            <person name="Boerjan W."/>
            <person name="Brun A."/>
            <person name="Brunner A."/>
            <person name="Busov V."/>
            <person name="Campbell M."/>
            <person name="Carlson J."/>
            <person name="Chalot M."/>
            <person name="Chapman J."/>
            <person name="Chen G.L."/>
            <person name="Cooper D."/>
            <person name="Coutinho P.M."/>
            <person name="Couturier J."/>
            <person name="Covert S."/>
            <person name="Cronk Q."/>
            <person name="Cunningham R."/>
            <person name="Davis J."/>
            <person name="Degroeve S."/>
            <person name="Dejardin A."/>
            <person name="Depamphilis C."/>
            <person name="Detter J."/>
            <person name="Dirks B."/>
            <person name="Dubchak I."/>
            <person name="Duplessis S."/>
            <person name="Ehlting J."/>
            <person name="Ellis B."/>
            <person name="Gendler K."/>
            <person name="Goodstein D."/>
            <person name="Gribskov M."/>
            <person name="Grimwood J."/>
            <person name="Groover A."/>
            <person name="Gunter L."/>
            <person name="Hamberger B."/>
            <person name="Heinze B."/>
            <person name="Helariutta Y."/>
            <person name="Henrissat B."/>
            <person name="Holligan D."/>
            <person name="Holt R."/>
            <person name="Huang W."/>
            <person name="Islam-Faridi N."/>
            <person name="Jones S."/>
            <person name="Jones-Rhoades M."/>
            <person name="Jorgensen R."/>
            <person name="Joshi C."/>
            <person name="Kangasjarvi J."/>
            <person name="Karlsson J."/>
            <person name="Kelleher C."/>
            <person name="Kirkpatrick R."/>
            <person name="Kirst M."/>
            <person name="Kohler A."/>
            <person name="Kalluri U."/>
            <person name="Larimer F."/>
            <person name="Leebens-Mack J."/>
            <person name="Leple J.C."/>
            <person name="Locascio P."/>
            <person name="Lou Y."/>
            <person name="Lucas S."/>
            <person name="Martin F."/>
            <person name="Montanini B."/>
            <person name="Napoli C."/>
            <person name="Nelson D.R."/>
            <person name="Nelson C."/>
            <person name="Nieminen K."/>
            <person name="Nilsson O."/>
            <person name="Pereda V."/>
            <person name="Peter G."/>
            <person name="Philippe R."/>
            <person name="Pilate G."/>
            <person name="Poliakov A."/>
            <person name="Razumovskaya J."/>
            <person name="Richardson P."/>
            <person name="Rinaldi C."/>
            <person name="Ritland K."/>
            <person name="Rouze P."/>
            <person name="Ryaboy D."/>
            <person name="Schmutz J."/>
            <person name="Schrader J."/>
            <person name="Segerman B."/>
            <person name="Shin H."/>
            <person name="Siddiqui A."/>
            <person name="Sterky F."/>
            <person name="Terry A."/>
            <person name="Tsai C.J."/>
            <person name="Uberbacher E."/>
            <person name="Unneberg P."/>
            <person name="Vahala J."/>
            <person name="Wall K."/>
            <person name="Wessler S."/>
            <person name="Yang G."/>
            <person name="Yin T."/>
            <person name="Douglas C."/>
            <person name="Marra M."/>
            <person name="Sandberg G."/>
            <person name="Van de Peer Y."/>
            <person name="Rokhsar D."/>
        </authorList>
    </citation>
    <scope>NUCLEOTIDE SEQUENCE [LARGE SCALE GENOMIC DNA]</scope>
    <source>
        <strain evidence="2">cv. Nisqually</strain>
    </source>
</reference>
<sequence>MTILKQISNNNCFVQPDETCFVHFRFLSCVFFIKLNFASHSKDKWIGPLPPMHQEKGQYKSFASEA</sequence>
<protein>
    <submittedName>
        <fullName evidence="1">Uncharacterized protein</fullName>
    </submittedName>
</protein>
<dbReference type="Proteomes" id="UP000006729">
    <property type="component" value="Chromosome 5"/>
</dbReference>
<dbReference type="AlphaFoldDB" id="A0A2K2AIA3"/>
<dbReference type="EMBL" id="CM009294">
    <property type="protein sequence ID" value="PNT37260.1"/>
    <property type="molecule type" value="Genomic_DNA"/>
</dbReference>
<proteinExistence type="predicted"/>
<evidence type="ECO:0000313" key="1">
    <source>
        <dbReference type="EMBL" id="PNT37260.1"/>
    </source>
</evidence>
<organism evidence="1 2">
    <name type="scientific">Populus trichocarpa</name>
    <name type="common">Western balsam poplar</name>
    <name type="synonym">Populus balsamifera subsp. trichocarpa</name>
    <dbReference type="NCBI Taxonomy" id="3694"/>
    <lineage>
        <taxon>Eukaryota</taxon>
        <taxon>Viridiplantae</taxon>
        <taxon>Streptophyta</taxon>
        <taxon>Embryophyta</taxon>
        <taxon>Tracheophyta</taxon>
        <taxon>Spermatophyta</taxon>
        <taxon>Magnoliopsida</taxon>
        <taxon>eudicotyledons</taxon>
        <taxon>Gunneridae</taxon>
        <taxon>Pentapetalae</taxon>
        <taxon>rosids</taxon>
        <taxon>fabids</taxon>
        <taxon>Malpighiales</taxon>
        <taxon>Salicaceae</taxon>
        <taxon>Saliceae</taxon>
        <taxon>Populus</taxon>
    </lineage>
</organism>